<dbReference type="InterPro" id="IPR014755">
    <property type="entry name" value="Cu-Rt/internalin_Ig-like"/>
</dbReference>
<keyword evidence="3" id="KW-1133">Transmembrane helix</keyword>
<proteinExistence type="predicted"/>
<feature type="transmembrane region" description="Helical" evidence="3">
    <location>
        <begin position="42"/>
        <end position="60"/>
    </location>
</feature>
<evidence type="ECO:0000256" key="2">
    <source>
        <dbReference type="SAM" id="MobiDB-lite"/>
    </source>
</evidence>
<dbReference type="EMBL" id="CP131062">
    <property type="protein sequence ID" value="WNY29187.1"/>
    <property type="molecule type" value="Genomic_DNA"/>
</dbReference>
<dbReference type="GeneID" id="85197876"/>
<gene>
    <name evidence="4" type="ORF">MmiEs2_14100</name>
</gene>
<dbReference type="RefSeq" id="WP_316559174.1">
    <property type="nucleotide sequence ID" value="NZ_CP131062.1"/>
</dbReference>
<evidence type="ECO:0000313" key="4">
    <source>
        <dbReference type="EMBL" id="WNY29187.1"/>
    </source>
</evidence>
<feature type="transmembrane region" description="Helical" evidence="3">
    <location>
        <begin position="1113"/>
        <end position="1132"/>
    </location>
</feature>
<keyword evidence="3" id="KW-0812">Transmembrane</keyword>
<sequence>MNLTILSPTSFLKNDLNEEKTSSHPEKKTLEKRKRTGLRFKGGRILALILIVLLLFSAIMPPISVAALPDISDGYGERWDGIDFESMIGDGIYYGTYDHAIQMNYHSTSNLPDSRKEGTETPILWKIMGEEANDGYLTLFSEYVLDARPFNTLQDYPGSADYFNNRQQNIRPWLGDYSGFLASFGSSGSAEDDGLATFSLRVRMFERNSGVEYATIGGSYSSFPIDWKGYFMAYCWYVDTYGYPVSTSVKAYIPWGLRGGSDNTVIAGFSSPAYPDNNTYPDAGYLFWDAGNDRNVDYLIGKPESGDYVGTLKNGNSADYWTRSPNAEIRTTNMASGFYFYPYVVDSDNSGSVGTWYFANQSAGIRPLVKLNPENVIFAHEIVSGTPTHASQVQEDWVSSGIWNYSESATATNYKLTILDDSLELKELYDGSRSLSSGGALAPIAGTLTLTSDSSTGFTGDYLSYKIVADDGTDRTLVAYGTNKNEVDKETLEIEAVNSLTDGSAFDFNSYFYTLYVWTEVDQSIRSFEGSDVWYFDFIEAGAPANSGPSVIDASPNGTGVLITENTAFITFDTEMNASPGFPGTVTLDNGAVLTGGTWSSDNKTISYSLSDLAYSTTYKFTIKDFEDIFDETMTDSIGDFEFTTVPDTTKPTVISVIPNGTGIAVTTNSLSVTFSEAMNTSAGFPGTVTLDNGATVSGAGTWSNGGKTVTYTLSGLAYSTTYLYTIQNFEDLAGNTMDPSTNDFHFTTVPDTTKPTVISVNPDGSGIAITTNSLSITFSEAMNTSTGYTKFVTLDNGATVNGVGTWSLDGKTVTYDLSGLTYSTTYNYTITGFKDLAGNTMNPSINAFDFTTVPDTTNPTIISVDPHGTGIAVTKDSLSVTFSEAMNTSAVFPGTVSLDNGAVLSVSGTWSLDKKTITYGLSNLAYSTTYSYTITDFEDLAGNAIAPSLGVYTFTTVPDTDKPIVVRVSPNGTGIAISTDTLTVTFNESMDTSAGFPGTVSLDNGANLANGAWINDTTIAYDLSDLTYSTTYLYTIEDFEDLAGNVMNPSVGVFSFRTVSPGGGGGGSSGGTTVITNSEPEPETMTPEIPPEMPPEDSGGSNEPEEGYENGAMGQAIIVLLFMVAVAVFCYRKSVEELDAADEQYSGYYGYRFEN</sequence>
<dbReference type="Gene3D" id="2.60.40.1220">
    <property type="match status" value="5"/>
</dbReference>
<feature type="region of interest" description="Disordered" evidence="2">
    <location>
        <begin position="1063"/>
        <end position="1110"/>
    </location>
</feature>
<accession>A0AA96V9F3</accession>
<keyword evidence="1" id="KW-0732">Signal</keyword>
<evidence type="ECO:0000313" key="5">
    <source>
        <dbReference type="Proteomes" id="UP001302662"/>
    </source>
</evidence>
<dbReference type="KEGG" id="mees:MmiEs2_14100"/>
<dbReference type="AlphaFoldDB" id="A0AA96V9F3"/>
<protein>
    <recommendedName>
        <fullName evidence="6">SbsA Ig-like domain-containing protein</fullName>
    </recommendedName>
</protein>
<organism evidence="4 5">
    <name type="scientific">Methanimicrococcus stummii</name>
    <dbReference type="NCBI Taxonomy" id="3028294"/>
    <lineage>
        <taxon>Archaea</taxon>
        <taxon>Methanobacteriati</taxon>
        <taxon>Methanobacteriota</taxon>
        <taxon>Stenosarchaea group</taxon>
        <taxon>Methanomicrobia</taxon>
        <taxon>Methanosarcinales</taxon>
        <taxon>Methanosarcinaceae</taxon>
        <taxon>Methanimicrococcus</taxon>
    </lineage>
</organism>
<keyword evidence="5" id="KW-1185">Reference proteome</keyword>
<evidence type="ECO:0000256" key="3">
    <source>
        <dbReference type="SAM" id="Phobius"/>
    </source>
</evidence>
<reference evidence="4 5" key="1">
    <citation type="submission" date="2023-07" db="EMBL/GenBank/DDBJ databases">
        <title>Closed genome sequence of Methanimicrococcus sp. Es2.</title>
        <authorList>
            <person name="Protasov E."/>
            <person name="Platt K."/>
            <person name="Reeh H."/>
            <person name="Poehlein A."/>
            <person name="Daniel R."/>
            <person name="Brune A."/>
        </authorList>
    </citation>
    <scope>NUCLEOTIDE SEQUENCE [LARGE SCALE GENOMIC DNA]</scope>
    <source>
        <strain evidence="4 5">Es2</strain>
    </source>
</reference>
<evidence type="ECO:0008006" key="6">
    <source>
        <dbReference type="Google" id="ProtNLM"/>
    </source>
</evidence>
<evidence type="ECO:0000256" key="1">
    <source>
        <dbReference type="ARBA" id="ARBA00022729"/>
    </source>
</evidence>
<keyword evidence="3" id="KW-0472">Membrane</keyword>
<name>A0AA96V9F3_9EURY</name>
<dbReference type="Proteomes" id="UP001302662">
    <property type="component" value="Chromosome"/>
</dbReference>